<keyword evidence="4" id="KW-1003">Cell membrane</keyword>
<evidence type="ECO:0000256" key="4">
    <source>
        <dbReference type="ARBA" id="ARBA00022475"/>
    </source>
</evidence>
<evidence type="ECO:0000256" key="2">
    <source>
        <dbReference type="ARBA" id="ARBA00022448"/>
    </source>
</evidence>
<dbReference type="InterPro" id="IPR048279">
    <property type="entry name" value="MdtK-like"/>
</dbReference>
<dbReference type="PIRSF" id="PIRSF006603">
    <property type="entry name" value="DinF"/>
    <property type="match status" value="1"/>
</dbReference>
<evidence type="ECO:0000256" key="6">
    <source>
        <dbReference type="ARBA" id="ARBA00022989"/>
    </source>
</evidence>
<dbReference type="InterPro" id="IPR002528">
    <property type="entry name" value="MATE_fam"/>
</dbReference>
<feature type="transmembrane region" description="Helical" evidence="10">
    <location>
        <begin position="132"/>
        <end position="149"/>
    </location>
</feature>
<feature type="transmembrane region" description="Helical" evidence="10">
    <location>
        <begin position="423"/>
        <end position="443"/>
    </location>
</feature>
<evidence type="ECO:0000313" key="11">
    <source>
        <dbReference type="EMBL" id="MDE1462511.1"/>
    </source>
</evidence>
<evidence type="ECO:0000256" key="9">
    <source>
        <dbReference type="ARBA" id="ARBA00031636"/>
    </source>
</evidence>
<feature type="transmembrane region" description="Helical" evidence="10">
    <location>
        <begin position="395"/>
        <end position="417"/>
    </location>
</feature>
<evidence type="ECO:0000256" key="7">
    <source>
        <dbReference type="ARBA" id="ARBA00023065"/>
    </source>
</evidence>
<keyword evidence="3" id="KW-0050">Antiport</keyword>
<reference evidence="11 12" key="1">
    <citation type="submission" date="2022-11" db="EMBL/GenBank/DDBJ databases">
        <title>Spartinivicinus poritis sp. nov., isolated from scleractinian coral Porites lutea.</title>
        <authorList>
            <person name="Zhang G."/>
            <person name="Cai L."/>
            <person name="Wei Q."/>
        </authorList>
    </citation>
    <scope>NUCLEOTIDE SEQUENCE [LARGE SCALE GENOMIC DNA]</scope>
    <source>
        <strain evidence="11 12">A2-2</strain>
    </source>
</reference>
<evidence type="ECO:0000256" key="5">
    <source>
        <dbReference type="ARBA" id="ARBA00022692"/>
    </source>
</evidence>
<dbReference type="PANTHER" id="PTHR43298:SF2">
    <property type="entry name" value="FMN_FAD EXPORTER YEEO-RELATED"/>
    <property type="match status" value="1"/>
</dbReference>
<keyword evidence="8 10" id="KW-0472">Membrane</keyword>
<dbReference type="Pfam" id="PF01554">
    <property type="entry name" value="MatE"/>
    <property type="match status" value="2"/>
</dbReference>
<dbReference type="Proteomes" id="UP001528823">
    <property type="component" value="Unassembled WGS sequence"/>
</dbReference>
<organism evidence="11 12">
    <name type="scientific">Spartinivicinus poritis</name>
    <dbReference type="NCBI Taxonomy" id="2994640"/>
    <lineage>
        <taxon>Bacteria</taxon>
        <taxon>Pseudomonadati</taxon>
        <taxon>Pseudomonadota</taxon>
        <taxon>Gammaproteobacteria</taxon>
        <taxon>Oceanospirillales</taxon>
        <taxon>Zooshikellaceae</taxon>
        <taxon>Spartinivicinus</taxon>
    </lineage>
</organism>
<feature type="transmembrane region" description="Helical" evidence="10">
    <location>
        <begin position="161"/>
        <end position="180"/>
    </location>
</feature>
<keyword evidence="5 10" id="KW-0812">Transmembrane</keyword>
<dbReference type="NCBIfam" id="TIGR00797">
    <property type="entry name" value="matE"/>
    <property type="match status" value="1"/>
</dbReference>
<keyword evidence="6 10" id="KW-1133">Transmembrane helix</keyword>
<feature type="transmembrane region" description="Helical" evidence="10">
    <location>
        <begin position="192"/>
        <end position="216"/>
    </location>
</feature>
<proteinExistence type="predicted"/>
<dbReference type="PANTHER" id="PTHR43298">
    <property type="entry name" value="MULTIDRUG RESISTANCE PROTEIN NORM-RELATED"/>
    <property type="match status" value="1"/>
</dbReference>
<evidence type="ECO:0000256" key="3">
    <source>
        <dbReference type="ARBA" id="ARBA00022449"/>
    </source>
</evidence>
<feature type="transmembrane region" description="Helical" evidence="10">
    <location>
        <begin position="316"/>
        <end position="337"/>
    </location>
</feature>
<feature type="transmembrane region" description="Helical" evidence="10">
    <location>
        <begin position="46"/>
        <end position="69"/>
    </location>
</feature>
<keyword evidence="7" id="KW-0406">Ion transport</keyword>
<feature type="transmembrane region" description="Helical" evidence="10">
    <location>
        <begin position="357"/>
        <end position="374"/>
    </location>
</feature>
<feature type="transmembrane region" description="Helical" evidence="10">
    <location>
        <begin position="12"/>
        <end position="34"/>
    </location>
</feature>
<dbReference type="RefSeq" id="WP_274688866.1">
    <property type="nucleotide sequence ID" value="NZ_JAPMOU010000011.1"/>
</dbReference>
<feature type="transmembrane region" description="Helical" evidence="10">
    <location>
        <begin position="274"/>
        <end position="296"/>
    </location>
</feature>
<keyword evidence="2" id="KW-0813">Transport</keyword>
<keyword evidence="12" id="KW-1185">Reference proteome</keyword>
<dbReference type="CDD" id="cd13131">
    <property type="entry name" value="MATE_NorM_like"/>
    <property type="match status" value="1"/>
</dbReference>
<gene>
    <name evidence="11" type="ORF">ORQ98_11065</name>
</gene>
<comment type="caution">
    <text evidence="11">The sequence shown here is derived from an EMBL/GenBank/DDBJ whole genome shotgun (WGS) entry which is preliminary data.</text>
</comment>
<feature type="transmembrane region" description="Helical" evidence="10">
    <location>
        <begin position="248"/>
        <end position="268"/>
    </location>
</feature>
<sequence length="467" mass="50622">MKQLSVFSKQAKALSTLAWPIVLSQVALVALGLTDTIMMGVLGKEALAGGGLGVTITGLLLTLALGVLGATSNLIAPCAHKTPDGTVKQYSYASLIVATGFGVLILLVLFWAKELISLAGQSEETTELADQYLQGFFWGVLPGLWFQALRFTVMPLGHTRIVTIIAWFDVLLNIPINYLLITGSFGFPNLGIKGIGVATSVVHITSFILLVAYILYHPKLAEQRHAFIGKLRLGFYCKETLRLGIPQGITYLAEVGLFSTAAFMMGLFGNDTLAAHQITLQTITVPFMVAMGIAQATGIKVGHELGHNNIQACRQYGWLGLGMGGCWMLLAALAFWLFPEVIVGFYLDKNNPENQQVFLIASQLLIIAAYFEIFDGSQTIASSALRGLKEAKRPMLLAISSYWLVGLPVALLLGFYWQWQGAGVWWGLAAGLAAAAISLIWLFEKATRVSRSDSGELITNNRVENYV</sequence>
<evidence type="ECO:0000256" key="1">
    <source>
        <dbReference type="ARBA" id="ARBA00004429"/>
    </source>
</evidence>
<protein>
    <recommendedName>
        <fullName evidence="9">Multidrug-efflux transporter</fullName>
    </recommendedName>
</protein>
<accession>A0ABT5U929</accession>
<dbReference type="EMBL" id="JAPMOU010000011">
    <property type="protein sequence ID" value="MDE1462511.1"/>
    <property type="molecule type" value="Genomic_DNA"/>
</dbReference>
<comment type="subcellular location">
    <subcellularLocation>
        <location evidence="1">Cell inner membrane</location>
        <topology evidence="1">Multi-pass membrane protein</topology>
    </subcellularLocation>
</comment>
<dbReference type="InterPro" id="IPR050222">
    <property type="entry name" value="MATE_MdtK"/>
</dbReference>
<evidence type="ECO:0000313" key="12">
    <source>
        <dbReference type="Proteomes" id="UP001528823"/>
    </source>
</evidence>
<feature type="transmembrane region" description="Helical" evidence="10">
    <location>
        <begin position="90"/>
        <end position="112"/>
    </location>
</feature>
<evidence type="ECO:0000256" key="10">
    <source>
        <dbReference type="SAM" id="Phobius"/>
    </source>
</evidence>
<evidence type="ECO:0000256" key="8">
    <source>
        <dbReference type="ARBA" id="ARBA00023136"/>
    </source>
</evidence>
<name>A0ABT5U929_9GAMM</name>